<feature type="compositionally biased region" description="Polar residues" evidence="6">
    <location>
        <begin position="1395"/>
        <end position="1406"/>
    </location>
</feature>
<evidence type="ECO:0000256" key="2">
    <source>
        <dbReference type="ARBA" id="ARBA00022771"/>
    </source>
</evidence>
<feature type="compositionally biased region" description="Low complexity" evidence="6">
    <location>
        <begin position="119"/>
        <end position="135"/>
    </location>
</feature>
<evidence type="ECO:0000259" key="10">
    <source>
        <dbReference type="PROSITE" id="PS51293"/>
    </source>
</evidence>
<gene>
    <name evidence="12" type="ORF">VHEMI10548</name>
</gene>
<feature type="compositionally biased region" description="Polar residues" evidence="6">
    <location>
        <begin position="1550"/>
        <end position="1561"/>
    </location>
</feature>
<dbReference type="Pfam" id="PF13832">
    <property type="entry name" value="zf-HC5HC2H_2"/>
    <property type="match status" value="1"/>
</dbReference>
<keyword evidence="2 5" id="KW-0863">Zinc-finger</keyword>
<evidence type="ECO:0000259" key="8">
    <source>
        <dbReference type="PROSITE" id="PS51038"/>
    </source>
</evidence>
<dbReference type="InterPro" id="IPR017884">
    <property type="entry name" value="SANT_dom"/>
</dbReference>
<feature type="compositionally biased region" description="Basic and acidic residues" evidence="6">
    <location>
        <begin position="1"/>
        <end position="11"/>
    </location>
</feature>
<dbReference type="Proteomes" id="UP000039046">
    <property type="component" value="Unassembled WGS sequence"/>
</dbReference>
<dbReference type="PROSITE" id="PS51038">
    <property type="entry name" value="BAH"/>
    <property type="match status" value="1"/>
</dbReference>
<dbReference type="PROSITE" id="PS51805">
    <property type="entry name" value="EPHD"/>
    <property type="match status" value="1"/>
</dbReference>
<dbReference type="InterPro" id="IPR013083">
    <property type="entry name" value="Znf_RING/FYVE/PHD"/>
</dbReference>
<dbReference type="SUPFAM" id="SSF46689">
    <property type="entry name" value="Homeodomain-like"/>
    <property type="match status" value="1"/>
</dbReference>
<dbReference type="PROSITE" id="PS51293">
    <property type="entry name" value="SANT"/>
    <property type="match status" value="1"/>
</dbReference>
<feature type="domain" description="BAH" evidence="8">
    <location>
        <begin position="195"/>
        <end position="313"/>
    </location>
</feature>
<dbReference type="CDD" id="cd15497">
    <property type="entry name" value="PHD1_Snt2p_like"/>
    <property type="match status" value="1"/>
</dbReference>
<dbReference type="InterPro" id="IPR001965">
    <property type="entry name" value="Znf_PHD"/>
</dbReference>
<dbReference type="Gene3D" id="2.30.30.490">
    <property type="match status" value="1"/>
</dbReference>
<name>A0A0A1TS15_9HYPO</name>
<feature type="compositionally biased region" description="Polar residues" evidence="6">
    <location>
        <begin position="161"/>
        <end position="173"/>
    </location>
</feature>
<organism evidence="12 13">
    <name type="scientific">[Torrubiella] hemipterigena</name>
    <dbReference type="NCBI Taxonomy" id="1531966"/>
    <lineage>
        <taxon>Eukaryota</taxon>
        <taxon>Fungi</taxon>
        <taxon>Dikarya</taxon>
        <taxon>Ascomycota</taxon>
        <taxon>Pezizomycotina</taxon>
        <taxon>Sordariomycetes</taxon>
        <taxon>Hypocreomycetidae</taxon>
        <taxon>Hypocreales</taxon>
        <taxon>Clavicipitaceae</taxon>
        <taxon>Clavicipitaceae incertae sedis</taxon>
        <taxon>'Torrubiella' clade</taxon>
    </lineage>
</organism>
<feature type="domain" description="PHD-type" evidence="7">
    <location>
        <begin position="350"/>
        <end position="402"/>
    </location>
</feature>
<feature type="domain" description="PHD-type" evidence="7">
    <location>
        <begin position="904"/>
        <end position="954"/>
    </location>
</feature>
<dbReference type="STRING" id="1531966.A0A0A1TS15"/>
<dbReference type="GO" id="GO:0004842">
    <property type="term" value="F:ubiquitin-protein transferase activity"/>
    <property type="evidence" value="ECO:0007669"/>
    <property type="project" value="TreeGrafter"/>
</dbReference>
<feature type="domain" description="PHD-type" evidence="11">
    <location>
        <begin position="1012"/>
        <end position="1144"/>
    </location>
</feature>
<dbReference type="GO" id="GO:0003682">
    <property type="term" value="F:chromatin binding"/>
    <property type="evidence" value="ECO:0007669"/>
    <property type="project" value="InterPro"/>
</dbReference>
<evidence type="ECO:0000256" key="4">
    <source>
        <dbReference type="ARBA" id="ARBA00023242"/>
    </source>
</evidence>
<evidence type="ECO:0000256" key="5">
    <source>
        <dbReference type="PROSITE-ProRule" id="PRU00146"/>
    </source>
</evidence>
<dbReference type="Pfam" id="PF13831">
    <property type="entry name" value="PHD_2"/>
    <property type="match status" value="1"/>
</dbReference>
<dbReference type="Gene3D" id="3.30.40.10">
    <property type="entry name" value="Zinc/RING finger domain, C3HC4 (zinc finger)"/>
    <property type="match status" value="3"/>
</dbReference>
<feature type="compositionally biased region" description="Low complexity" evidence="6">
    <location>
        <begin position="1201"/>
        <end position="1223"/>
    </location>
</feature>
<proteinExistence type="predicted"/>
<dbReference type="PANTHER" id="PTHR47672">
    <property type="entry name" value="E3 UBIQUITIN-PROTEIN LIGASE SNT2"/>
    <property type="match status" value="1"/>
</dbReference>
<dbReference type="InterPro" id="IPR011011">
    <property type="entry name" value="Znf_FYVE_PHD"/>
</dbReference>
<dbReference type="GO" id="GO:0036205">
    <property type="term" value="P:histone catabolic process"/>
    <property type="evidence" value="ECO:0007669"/>
    <property type="project" value="TreeGrafter"/>
</dbReference>
<evidence type="ECO:0000256" key="1">
    <source>
        <dbReference type="ARBA" id="ARBA00022723"/>
    </source>
</evidence>
<evidence type="ECO:0000256" key="3">
    <source>
        <dbReference type="ARBA" id="ARBA00022833"/>
    </source>
</evidence>
<dbReference type="GO" id="GO:0008270">
    <property type="term" value="F:zinc ion binding"/>
    <property type="evidence" value="ECO:0007669"/>
    <property type="project" value="UniProtKB-KW"/>
</dbReference>
<evidence type="ECO:0000259" key="7">
    <source>
        <dbReference type="PROSITE" id="PS50016"/>
    </source>
</evidence>
<feature type="compositionally biased region" description="Low complexity" evidence="6">
    <location>
        <begin position="142"/>
        <end position="159"/>
    </location>
</feature>
<feature type="region of interest" description="Disordered" evidence="6">
    <location>
        <begin position="1281"/>
        <end position="1561"/>
    </location>
</feature>
<feature type="region of interest" description="Disordered" evidence="6">
    <location>
        <begin position="1201"/>
        <end position="1228"/>
    </location>
</feature>
<evidence type="ECO:0000313" key="13">
    <source>
        <dbReference type="Proteomes" id="UP000039046"/>
    </source>
</evidence>
<keyword evidence="3" id="KW-0862">Zinc</keyword>
<dbReference type="GO" id="GO:0048189">
    <property type="term" value="C:Lid2 complex"/>
    <property type="evidence" value="ECO:0007669"/>
    <property type="project" value="TreeGrafter"/>
</dbReference>
<sequence length="1561" mass="172520">MAQQHDSRAPEPDDPISAEAAAANGVEKDAGADGAAPYGTRSRNRSGNPRPNYAEDKDIEMDNYDYYDKKENDGTKKSSRLAASATANGDSARGAGSRKPASEDSKAAPSQNGTKDANSTTAPISQSAPPAAAAVSRKRKAASGQSSATSTAAPSRRAGNATPTGATNWPDSNMLTFDNCKGMPKNGQLIADDGTTLEPNDHVYLVCEPPGEPYYLGRIMEFLHSKNDTTKPVDALRMNWYYRPKEIGRKSTDTRLLYATMHSDISPLTALRGKCQIQHRVEIPNLEEYRKTPDSFWYEKLYDRYIQKSYDLIPTSTIVNVPERVKKVLDERWKFVLVEQGRSKELTSAVKLCKRCSAYCASNESVDCAVCKNTYHMNCVSPPLLKKPSRGFAWSCAACSRAQERKLEARHTADGVDGEEDDVMDEDDDELGADTNRTTPAQEVHHAEGTPEQIYQASLWPYRYLGVHCSPEDALDYDDRIYPRASTRIGPRHQANVLPYPGQPVEYVKPLDVRRGKKGGQLNKDQLAALEAEKAKRSSRPKWVQDEPPGYTVRGEDHDFDDPDCTSIPMWVRPPEDKPPMEEVIAYMDEARPMAKKLDLPNNSTNLQDVALTSYLRHDYDAEKALESLPTLPRAEFDEPKLTSTDEKKFDEAVSKYGSELHLVMKHVKTMTPGQVVRYYYTWKKSERGSKVWSSYSGRKGKKQAKLAVAAASKIADDVADKDDDSAFDSNKAAEKKRTFICQFCSTTTSRQWRRAPNATQTFFEDPTGKGGKSDKANQAVVALCRRCAELWRRYAIRWEDVEEVARKVAQAGGKAWKKKQDEELLKEIQAVQDLGLTPDRDSTPLSGIISAAGLEPPRKKLKGGLDKEFDASLSDAGSVSTSTKRKDRTSESTPVPDLPKPRVLPCAICDQLEPQGDQHVSCRECRLTVHRSCYGIMNNRVQGKWLCDMCANDKNPQVSVDYRCILCPVEHTEQDFIDQPKLTHHKKKMSDKDREREKVEVQQARRAAELYRKRQEELNRPVNPREPLKRTADNNWVHVTCAVWMPEVKFGSSKALQPAEGISSIPRSRYEETCKACNQVNGACISCHHCRASYHVECAKQQGHLLGFDITPIKSSRRDQFSIVAINGESGTMAATLWCKDHVPAKTIAHPIHEVVDETGLTALQLFVRNYKQADILLTGGVRRAHLMSSFAKVAPISSSVGSRRTSGTTGANGTWANGTNGDAHDGKTEQASSKVCISCGVDVTPKWWPIENNGTANGHQEAIGSEAQKFVEQRMHQCHKCKKMARTPRPPQPPPAPAAPPAQEMMDAPRVYPKDTSPHSTHLPMLRSPPTQTDYRESSNPRSAWPRTSPSPSDWPKHHVNPPPVAPPLGGRYAAPPPQAYPPAPPPRASPYNDWNQRPTSQHGSPPRRYEMSAWPPGPPAAPPPPPMSTYGMLRMPPNPPPSQGPPPPMHSNGLPPSPRRLGGPAPPSPYTSPYHDSHNHRQPLSGPVKPGLPPARDSFTHGLHPRGAPPYVTGAHGSPPPVHNGLHPAREPLPLPRAPETRPPSGASASPSLRNLLS</sequence>
<dbReference type="InterPro" id="IPR043151">
    <property type="entry name" value="BAH_sf"/>
</dbReference>
<dbReference type="PROSITE" id="PS50016">
    <property type="entry name" value="ZF_PHD_2"/>
    <property type="match status" value="2"/>
</dbReference>
<evidence type="ECO:0000256" key="6">
    <source>
        <dbReference type="SAM" id="MobiDB-lite"/>
    </source>
</evidence>
<evidence type="ECO:0000259" key="9">
    <source>
        <dbReference type="PROSITE" id="PS51156"/>
    </source>
</evidence>
<feature type="compositionally biased region" description="Polar residues" evidence="6">
    <location>
        <begin position="108"/>
        <end position="118"/>
    </location>
</feature>
<dbReference type="PANTHER" id="PTHR47672:SF1">
    <property type="entry name" value="E3 UBIQUITIN-PROTEIN LIGASE SNT2"/>
    <property type="match status" value="1"/>
</dbReference>
<keyword evidence="4" id="KW-0539">Nucleus</keyword>
<dbReference type="FunFam" id="2.30.30.490:FF:000018">
    <property type="entry name" value="Lid2 complex component snt2"/>
    <property type="match status" value="1"/>
</dbReference>
<feature type="region of interest" description="Disordered" evidence="6">
    <location>
        <begin position="531"/>
        <end position="563"/>
    </location>
</feature>
<dbReference type="InterPro" id="IPR001025">
    <property type="entry name" value="BAH_dom"/>
</dbReference>
<dbReference type="FunFam" id="3.30.40.10:FF:000899">
    <property type="entry name" value="PHD finger and BAH domain-containing protein"/>
    <property type="match status" value="1"/>
</dbReference>
<feature type="compositionally biased region" description="Pro residues" evidence="6">
    <location>
        <begin position="1290"/>
        <end position="1302"/>
    </location>
</feature>
<dbReference type="PROSITE" id="PS51156">
    <property type="entry name" value="ELM2"/>
    <property type="match status" value="1"/>
</dbReference>
<dbReference type="InterPro" id="IPR034732">
    <property type="entry name" value="EPHD"/>
</dbReference>
<dbReference type="HOGENOM" id="CLU_001514_0_0_1"/>
<feature type="domain" description="ELM2" evidence="9">
    <location>
        <begin position="485"/>
        <end position="633"/>
    </location>
</feature>
<feature type="region of interest" description="Disordered" evidence="6">
    <location>
        <begin position="874"/>
        <end position="900"/>
    </location>
</feature>
<keyword evidence="1" id="KW-0479">Metal-binding</keyword>
<evidence type="ECO:0000259" key="11">
    <source>
        <dbReference type="PROSITE" id="PS51805"/>
    </source>
</evidence>
<dbReference type="InterPro" id="IPR019787">
    <property type="entry name" value="Znf_PHD-finger"/>
</dbReference>
<feature type="compositionally biased region" description="Acidic residues" evidence="6">
    <location>
        <begin position="416"/>
        <end position="432"/>
    </location>
</feature>
<feature type="domain" description="SANT" evidence="10">
    <location>
        <begin position="646"/>
        <end position="688"/>
    </location>
</feature>
<feature type="compositionally biased region" description="Pro residues" evidence="6">
    <location>
        <begin position="1377"/>
        <end position="1391"/>
    </location>
</feature>
<dbReference type="OrthoDB" id="336088at2759"/>
<evidence type="ECO:0000313" key="12">
    <source>
        <dbReference type="EMBL" id="CEJ95045.1"/>
    </source>
</evidence>
<dbReference type="InterPro" id="IPR029617">
    <property type="entry name" value="Snt2"/>
</dbReference>
<dbReference type="Gene3D" id="1.10.10.60">
    <property type="entry name" value="Homeodomain-like"/>
    <property type="match status" value="1"/>
</dbReference>
<accession>A0A0A1TS15</accession>
<dbReference type="SUPFAM" id="SSF57903">
    <property type="entry name" value="FYVE/PHD zinc finger"/>
    <property type="match status" value="2"/>
</dbReference>
<keyword evidence="13" id="KW-1185">Reference proteome</keyword>
<feature type="region of interest" description="Disordered" evidence="6">
    <location>
        <begin position="408"/>
        <end position="449"/>
    </location>
</feature>
<dbReference type="Pfam" id="PF01426">
    <property type="entry name" value="BAH"/>
    <property type="match status" value="1"/>
</dbReference>
<feature type="region of interest" description="Disordered" evidence="6">
    <location>
        <begin position="1"/>
        <end position="173"/>
    </location>
</feature>
<dbReference type="SMART" id="SM00439">
    <property type="entry name" value="BAH"/>
    <property type="match status" value="1"/>
</dbReference>
<reference evidence="12 13" key="1">
    <citation type="journal article" date="2015" name="Genome Announc.">
        <title>Draft Genome Sequence and Gene Annotation of the Entomopathogenic Fungus Verticillium hemipterigenum.</title>
        <authorList>
            <person name="Horn F."/>
            <person name="Habel A."/>
            <person name="Scharf D.H."/>
            <person name="Dworschak J."/>
            <person name="Brakhage A.A."/>
            <person name="Guthke R."/>
            <person name="Hertweck C."/>
            <person name="Linde J."/>
        </authorList>
    </citation>
    <scope>NUCLEOTIDE SEQUENCE [LARGE SCALE GENOMIC DNA]</scope>
</reference>
<dbReference type="InterPro" id="IPR009057">
    <property type="entry name" value="Homeodomain-like_sf"/>
</dbReference>
<feature type="compositionally biased region" description="Basic and acidic residues" evidence="6">
    <location>
        <begin position="66"/>
        <end position="76"/>
    </location>
</feature>
<feature type="compositionally biased region" description="Pro residues" evidence="6">
    <location>
        <begin position="1418"/>
        <end position="1430"/>
    </location>
</feature>
<dbReference type="Pfam" id="PF00628">
    <property type="entry name" value="PHD"/>
    <property type="match status" value="1"/>
</dbReference>
<dbReference type="InterPro" id="IPR000949">
    <property type="entry name" value="ELM2_dom"/>
</dbReference>
<dbReference type="EMBL" id="CDHN01000008">
    <property type="protein sequence ID" value="CEJ95045.1"/>
    <property type="molecule type" value="Genomic_DNA"/>
</dbReference>
<protein>
    <submittedName>
        <fullName evidence="12">Uncharacterized protein</fullName>
    </submittedName>
</protein>
<feature type="compositionally biased region" description="Polar residues" evidence="6">
    <location>
        <begin position="1342"/>
        <end position="1354"/>
    </location>
</feature>
<dbReference type="SMART" id="SM00249">
    <property type="entry name" value="PHD"/>
    <property type="match status" value="3"/>
</dbReference>
<feature type="compositionally biased region" description="Pro residues" evidence="6">
    <location>
        <begin position="1439"/>
        <end position="1452"/>
    </location>
</feature>